<dbReference type="AlphaFoldDB" id="A0A397RYD9"/>
<feature type="transmembrane region" description="Helical" evidence="1">
    <location>
        <begin position="176"/>
        <end position="195"/>
    </location>
</feature>
<evidence type="ECO:0000256" key="1">
    <source>
        <dbReference type="SAM" id="Phobius"/>
    </source>
</evidence>
<proteinExistence type="predicted"/>
<protein>
    <submittedName>
        <fullName evidence="2">Putative YccA/Bax inhibitor family protein</fullName>
    </submittedName>
</protein>
<dbReference type="EMBL" id="QXEV01000002">
    <property type="protein sequence ID" value="RIA78292.1"/>
    <property type="molecule type" value="Genomic_DNA"/>
</dbReference>
<organism evidence="2 3">
    <name type="scientific">Anaeroplasma bactoclasticum</name>
    <dbReference type="NCBI Taxonomy" id="2088"/>
    <lineage>
        <taxon>Bacteria</taxon>
        <taxon>Bacillati</taxon>
        <taxon>Mycoplasmatota</taxon>
        <taxon>Mollicutes</taxon>
        <taxon>Anaeroplasmatales</taxon>
        <taxon>Anaeroplasmataceae</taxon>
        <taxon>Anaeroplasma</taxon>
    </lineage>
</organism>
<name>A0A397RYD9_9MOLU</name>
<dbReference type="Pfam" id="PF12811">
    <property type="entry name" value="BaxI_1"/>
    <property type="match status" value="1"/>
</dbReference>
<dbReference type="PANTHER" id="PTHR41282">
    <property type="entry name" value="CONSERVED TRANSMEMBRANE PROTEIN-RELATED"/>
    <property type="match status" value="1"/>
</dbReference>
<feature type="transmembrane region" description="Helical" evidence="1">
    <location>
        <begin position="118"/>
        <end position="139"/>
    </location>
</feature>
<feature type="transmembrane region" description="Helical" evidence="1">
    <location>
        <begin position="145"/>
        <end position="169"/>
    </location>
</feature>
<feature type="transmembrane region" description="Helical" evidence="1">
    <location>
        <begin position="28"/>
        <end position="49"/>
    </location>
</feature>
<dbReference type="InterPro" id="IPR010539">
    <property type="entry name" value="BaxI_1-like"/>
</dbReference>
<accession>A0A397RYD9</accession>
<reference evidence="2 3" key="1">
    <citation type="submission" date="2018-08" db="EMBL/GenBank/DDBJ databases">
        <title>Genomic Encyclopedia of Archaeal and Bacterial Type Strains, Phase II (KMG-II): from individual species to whole genera.</title>
        <authorList>
            <person name="Goeker M."/>
        </authorList>
    </citation>
    <scope>NUCLEOTIDE SEQUENCE [LARGE SCALE GENOMIC DNA]</scope>
    <source>
        <strain evidence="2 3">ATCC 27112</strain>
    </source>
</reference>
<keyword evidence="1" id="KW-1133">Transmembrane helix</keyword>
<sequence length="242" mass="26637">MNNTGYYSYVKTSESYLDETSHATYKGISIKTIILLAIVIGIATVTAIFLPELIKTYENSFYGFLIASIIVGFICAIVGRFSERLAMVCSIIYSLCEGVLLGTITAKVNQYFPGAGSMAIAATLVVFAIMLVLYSLGFIRNGSMLRMIAFGILFSVLGLAIFDLLLIIFKGYESNSIYFLIQAGLLIYGVITLAFNFAEAEAVVKLGASKKAEWSVALGIEISLIYIYIYILRIILMFSRRN</sequence>
<dbReference type="InParanoid" id="A0A397RYD9"/>
<dbReference type="RefSeq" id="WP_119015418.1">
    <property type="nucleotide sequence ID" value="NZ_QXEV01000002.1"/>
</dbReference>
<keyword evidence="1" id="KW-0812">Transmembrane</keyword>
<keyword evidence="1" id="KW-0472">Membrane</keyword>
<comment type="caution">
    <text evidence="2">The sequence shown here is derived from an EMBL/GenBank/DDBJ whole genome shotgun (WGS) entry which is preliminary data.</text>
</comment>
<evidence type="ECO:0000313" key="2">
    <source>
        <dbReference type="EMBL" id="RIA78292.1"/>
    </source>
</evidence>
<feature type="transmembrane region" description="Helical" evidence="1">
    <location>
        <begin position="215"/>
        <end position="236"/>
    </location>
</feature>
<feature type="transmembrane region" description="Helical" evidence="1">
    <location>
        <begin position="61"/>
        <end position="79"/>
    </location>
</feature>
<keyword evidence="3" id="KW-1185">Reference proteome</keyword>
<evidence type="ECO:0000313" key="3">
    <source>
        <dbReference type="Proteomes" id="UP000266506"/>
    </source>
</evidence>
<dbReference type="Proteomes" id="UP000266506">
    <property type="component" value="Unassembled WGS sequence"/>
</dbReference>
<dbReference type="PANTHER" id="PTHR41282:SF1">
    <property type="entry name" value="CONSERVED TRANSMEMBRANE PROTEIN-RELATED"/>
    <property type="match status" value="1"/>
</dbReference>
<gene>
    <name evidence="2" type="ORF">EI71_00242</name>
</gene>
<dbReference type="OrthoDB" id="116480at2"/>